<dbReference type="AlphaFoldDB" id="A0A6P7U291"/>
<dbReference type="SUPFAM" id="SSF54928">
    <property type="entry name" value="RNA-binding domain, RBD"/>
    <property type="match status" value="1"/>
</dbReference>
<dbReference type="InterPro" id="IPR016194">
    <property type="entry name" value="SPOC-like_C_dom_sf"/>
</dbReference>
<feature type="domain" description="RRM" evidence="7">
    <location>
        <begin position="182"/>
        <end position="253"/>
    </location>
</feature>
<evidence type="ECO:0000256" key="3">
    <source>
        <dbReference type="ARBA" id="ARBA00022553"/>
    </source>
</evidence>
<accession>A0A6P7U291</accession>
<evidence type="ECO:0000259" key="7">
    <source>
        <dbReference type="PROSITE" id="PS50102"/>
    </source>
</evidence>
<evidence type="ECO:0000256" key="2">
    <source>
        <dbReference type="ARBA" id="ARBA00005387"/>
    </source>
</evidence>
<dbReference type="Pfam" id="PF07744">
    <property type="entry name" value="SPOC"/>
    <property type="match status" value="1"/>
</dbReference>
<gene>
    <name evidence="10" type="primary">LOC115229407</name>
    <name evidence="11" type="synonym">LOC115230895</name>
</gene>
<reference evidence="10 11" key="1">
    <citation type="submission" date="2025-08" db="UniProtKB">
        <authorList>
            <consortium name="RefSeq"/>
        </authorList>
    </citation>
    <scope>IDENTIFICATION</scope>
</reference>
<dbReference type="InterPro" id="IPR010912">
    <property type="entry name" value="SPOC_met"/>
</dbReference>
<dbReference type="PROSITE" id="PS50917">
    <property type="entry name" value="SPOC"/>
    <property type="match status" value="1"/>
</dbReference>
<dbReference type="PANTHER" id="PTHR23189">
    <property type="entry name" value="RNA RECOGNITION MOTIF-CONTAINING"/>
    <property type="match status" value="1"/>
</dbReference>
<dbReference type="Pfam" id="PF00076">
    <property type="entry name" value="RRM_1"/>
    <property type="match status" value="1"/>
</dbReference>
<dbReference type="SUPFAM" id="SSF100939">
    <property type="entry name" value="SPOC domain-like"/>
    <property type="match status" value="1"/>
</dbReference>
<evidence type="ECO:0000256" key="6">
    <source>
        <dbReference type="PROSITE-ProRule" id="PRU00176"/>
    </source>
</evidence>
<organism evidence="9 10">
    <name type="scientific">Octopus sinensis</name>
    <name type="common">East Asian common octopus</name>
    <dbReference type="NCBI Taxonomy" id="2607531"/>
    <lineage>
        <taxon>Eukaryota</taxon>
        <taxon>Metazoa</taxon>
        <taxon>Spiralia</taxon>
        <taxon>Lophotrochozoa</taxon>
        <taxon>Mollusca</taxon>
        <taxon>Cephalopoda</taxon>
        <taxon>Coleoidea</taxon>
        <taxon>Octopodiformes</taxon>
        <taxon>Octopoda</taxon>
        <taxon>Incirrata</taxon>
        <taxon>Octopodidae</taxon>
        <taxon>Octopus</taxon>
    </lineage>
</organism>
<comment type="subcellular location">
    <subcellularLocation>
        <location evidence="1">Nucleus</location>
    </subcellularLocation>
</comment>
<dbReference type="InterPro" id="IPR000504">
    <property type="entry name" value="RRM_dom"/>
</dbReference>
<protein>
    <submittedName>
        <fullName evidence="10 11">RNA-binding protein spenito-like</fullName>
    </submittedName>
</protein>
<keyword evidence="9" id="KW-1185">Reference proteome</keyword>
<dbReference type="PROSITE" id="PS50102">
    <property type="entry name" value="RRM"/>
    <property type="match status" value="2"/>
</dbReference>
<evidence type="ECO:0000313" key="11">
    <source>
        <dbReference type="RefSeq" id="XP_029656863.1"/>
    </source>
</evidence>
<dbReference type="Gene3D" id="2.40.290.10">
    <property type="match status" value="1"/>
</dbReference>
<comment type="similarity">
    <text evidence="2">Belongs to the RRM Spen family.</text>
</comment>
<dbReference type="InterPro" id="IPR035979">
    <property type="entry name" value="RBD_domain_sf"/>
</dbReference>
<proteinExistence type="inferred from homology"/>
<keyword evidence="3" id="KW-0597">Phosphoprotein</keyword>
<dbReference type="GO" id="GO:0005634">
    <property type="term" value="C:nucleus"/>
    <property type="evidence" value="ECO:0007669"/>
    <property type="project" value="UniProtKB-SubCell"/>
</dbReference>
<dbReference type="KEGG" id="osn:115230895"/>
<dbReference type="InterPro" id="IPR012921">
    <property type="entry name" value="SPOC_C"/>
</dbReference>
<dbReference type="GO" id="GO:0003723">
    <property type="term" value="F:RNA binding"/>
    <property type="evidence" value="ECO:0007669"/>
    <property type="project" value="UniProtKB-UniRule"/>
</dbReference>
<dbReference type="SMART" id="SM00360">
    <property type="entry name" value="RRM"/>
    <property type="match status" value="2"/>
</dbReference>
<evidence type="ECO:0000259" key="8">
    <source>
        <dbReference type="PROSITE" id="PS50917"/>
    </source>
</evidence>
<evidence type="ECO:0000256" key="1">
    <source>
        <dbReference type="ARBA" id="ARBA00004123"/>
    </source>
</evidence>
<keyword evidence="5" id="KW-0539">Nucleus</keyword>
<dbReference type="CDD" id="cd21544">
    <property type="entry name" value="SPOC_RBM15-like"/>
    <property type="match status" value="1"/>
</dbReference>
<keyword evidence="4 6" id="KW-0694">RNA-binding</keyword>
<evidence type="ECO:0000256" key="5">
    <source>
        <dbReference type="ARBA" id="ARBA00023242"/>
    </source>
</evidence>
<feature type="domain" description="SPOC" evidence="8">
    <location>
        <begin position="390"/>
        <end position="567"/>
    </location>
</feature>
<dbReference type="RefSeq" id="XP_029656863.1">
    <property type="nucleotide sequence ID" value="XM_029801003.1"/>
</dbReference>
<evidence type="ECO:0000256" key="4">
    <source>
        <dbReference type="ARBA" id="ARBA00022884"/>
    </source>
</evidence>
<dbReference type="Proteomes" id="UP000515154">
    <property type="component" value="Unplaced"/>
</dbReference>
<name>A0A6P7U291_9MOLL</name>
<evidence type="ECO:0000313" key="9">
    <source>
        <dbReference type="Proteomes" id="UP000515154"/>
    </source>
</evidence>
<sequence length="592" mass="66995">MHDDDIYEQLYDKYIHYRYFNIQITSQRGQTAAYVNFEDTRTAETAYRETIRSICLFDGHVEVTPVVRGQRIQPIKVRGREEIKKRTIPRPQRSGQAHVNDQCRVLFVGNLNPKVEEEDISSVFSKYGHVEAIQFRGNEDGIYCFVTFADMNMAEVAKRNTHGLRFGKYNCLIGYGRPIPSLCIYVGLVPDKDEVYPLFEPFGLIRKDFWPVGADFGYFMYDQISSAVDAFKKMKGYVLPSTGVAIQVDYAKESHMNQSFADLIIKSRSFQKTTPKKSIKSRFSSDLSSSNNIRTEVENDNFINVDEKQTSNRKKFDPPFFNVVDSVGDEGEISYLKYSKKRAFFQENEEDAVEIPPVSPMTPAKGDGDENYSLSYVSDEEGEYFSPLKTMSQIKDSEDVWKGAFMLKSSNIPVSFRFVRGNYQLVDYFLYKHTILTNEMNGKQKEPVLLSIVHRLRLDPDKLGEVQNRIDNSDGAYCVLVAFSSDCSSGQSSLHNLVNYFEEKNAAAVVVISVSYSFGGTEKKSTAALHAFPKCDFSRKLLSPVVSEESFNSFEDDFLTVVIVGTGMGDLPSTILAAPSKSGSSSFEKSIF</sequence>
<dbReference type="InterPro" id="IPR012677">
    <property type="entry name" value="Nucleotide-bd_a/b_plait_sf"/>
</dbReference>
<feature type="domain" description="RRM" evidence="7">
    <location>
        <begin position="104"/>
        <end position="179"/>
    </location>
</feature>
<evidence type="ECO:0000313" key="10">
    <source>
        <dbReference type="RefSeq" id="XP_029655627.1"/>
    </source>
</evidence>
<dbReference type="KEGG" id="osn:115229407"/>
<dbReference type="Gene3D" id="3.30.70.330">
    <property type="match status" value="1"/>
</dbReference>
<dbReference type="RefSeq" id="XP_029655627.1">
    <property type="nucleotide sequence ID" value="XM_029799767.1"/>
</dbReference>